<evidence type="ECO:0000256" key="7">
    <source>
        <dbReference type="SAM" id="Phobius"/>
    </source>
</evidence>
<feature type="transmembrane region" description="Helical" evidence="7">
    <location>
        <begin position="72"/>
        <end position="99"/>
    </location>
</feature>
<evidence type="ECO:0000313" key="9">
    <source>
        <dbReference type="EMBL" id="VAX15374.1"/>
    </source>
</evidence>
<dbReference type="PROSITE" id="PS50928">
    <property type="entry name" value="ABC_TM1"/>
    <property type="match status" value="1"/>
</dbReference>
<dbReference type="GO" id="GO:0055085">
    <property type="term" value="P:transmembrane transport"/>
    <property type="evidence" value="ECO:0007669"/>
    <property type="project" value="InterPro"/>
</dbReference>
<proteinExistence type="predicted"/>
<dbReference type="PANTHER" id="PTHR30151">
    <property type="entry name" value="ALKANE SULFONATE ABC TRANSPORTER-RELATED, MEMBRANE SUBUNIT"/>
    <property type="match status" value="1"/>
</dbReference>
<name>A0A3B1BU36_9ZZZZ</name>
<dbReference type="InterPro" id="IPR000515">
    <property type="entry name" value="MetI-like"/>
</dbReference>
<keyword evidence="6 7" id="KW-0472">Membrane</keyword>
<dbReference type="EMBL" id="UOGB01000014">
    <property type="protein sequence ID" value="VAX15374.1"/>
    <property type="molecule type" value="Genomic_DNA"/>
</dbReference>
<accession>A0A3B1BU36</accession>
<evidence type="ECO:0000259" key="8">
    <source>
        <dbReference type="PROSITE" id="PS50928"/>
    </source>
</evidence>
<organism evidence="9">
    <name type="scientific">hydrothermal vent metagenome</name>
    <dbReference type="NCBI Taxonomy" id="652676"/>
    <lineage>
        <taxon>unclassified sequences</taxon>
        <taxon>metagenomes</taxon>
        <taxon>ecological metagenomes</taxon>
    </lineage>
</organism>
<dbReference type="Pfam" id="PF00528">
    <property type="entry name" value="BPD_transp_1"/>
    <property type="match status" value="1"/>
</dbReference>
<comment type="subcellular location">
    <subcellularLocation>
        <location evidence="1">Cell membrane</location>
        <topology evidence="1">Multi-pass membrane protein</topology>
    </subcellularLocation>
</comment>
<dbReference type="InterPro" id="IPR035906">
    <property type="entry name" value="MetI-like_sf"/>
</dbReference>
<keyword evidence="4 7" id="KW-0812">Transmembrane</keyword>
<dbReference type="AlphaFoldDB" id="A0A3B1BU36"/>
<evidence type="ECO:0000256" key="5">
    <source>
        <dbReference type="ARBA" id="ARBA00022989"/>
    </source>
</evidence>
<feature type="transmembrane region" description="Helical" evidence="7">
    <location>
        <begin position="12"/>
        <end position="30"/>
    </location>
</feature>
<feature type="transmembrane region" description="Helical" evidence="7">
    <location>
        <begin position="120"/>
        <end position="148"/>
    </location>
</feature>
<dbReference type="Gene3D" id="1.10.3720.10">
    <property type="entry name" value="MetI-like"/>
    <property type="match status" value="1"/>
</dbReference>
<sequence length="270" mass="30244">MTRIKNLAATPTFYVALAGMVLFFSSWYFLTETLTLPRFKNIPDPLSVVTEWSAIHPKYGVSLFTKPYYVDILYSIVRTYAAFAGAVVFGVSLGIVMGWSRIFHNYTFPLVEIFRPMPPLSWIPLAVLVLPGIELPVVFVTFIAAFFATVLNTLLGVQSINRDYFLAAKCLGAKPRDILFHVVIPGSLPFIFTGLQIAMGIAWMSIVAGEIIAGQRGLGYYIYEAAALFQYEQVIMYMFTLGFLGYASSVAIRYVGNFLMAWEEAKRKAR</sequence>
<reference evidence="9" key="1">
    <citation type="submission" date="2018-06" db="EMBL/GenBank/DDBJ databases">
        <authorList>
            <person name="Zhirakovskaya E."/>
        </authorList>
    </citation>
    <scope>NUCLEOTIDE SEQUENCE</scope>
</reference>
<dbReference type="PANTHER" id="PTHR30151:SF0">
    <property type="entry name" value="ABC TRANSPORTER PERMEASE PROTEIN MJ0413-RELATED"/>
    <property type="match status" value="1"/>
</dbReference>
<dbReference type="CDD" id="cd06261">
    <property type="entry name" value="TM_PBP2"/>
    <property type="match status" value="1"/>
</dbReference>
<dbReference type="GO" id="GO:0005886">
    <property type="term" value="C:plasma membrane"/>
    <property type="evidence" value="ECO:0007669"/>
    <property type="project" value="UniProtKB-SubCell"/>
</dbReference>
<protein>
    <submittedName>
        <fullName evidence="9">Alkanesulfonates transport system permease protein</fullName>
    </submittedName>
</protein>
<feature type="transmembrane region" description="Helical" evidence="7">
    <location>
        <begin position="234"/>
        <end position="255"/>
    </location>
</feature>
<dbReference type="SUPFAM" id="SSF161098">
    <property type="entry name" value="MetI-like"/>
    <property type="match status" value="1"/>
</dbReference>
<feature type="domain" description="ABC transmembrane type-1" evidence="8">
    <location>
        <begin position="72"/>
        <end position="256"/>
    </location>
</feature>
<gene>
    <name evidence="9" type="ORF">MNBD_NITROSPINAE03-1292</name>
</gene>
<keyword evidence="5 7" id="KW-1133">Transmembrane helix</keyword>
<keyword evidence="3" id="KW-1003">Cell membrane</keyword>
<evidence type="ECO:0000256" key="4">
    <source>
        <dbReference type="ARBA" id="ARBA00022692"/>
    </source>
</evidence>
<evidence type="ECO:0000256" key="2">
    <source>
        <dbReference type="ARBA" id="ARBA00022448"/>
    </source>
</evidence>
<evidence type="ECO:0000256" key="1">
    <source>
        <dbReference type="ARBA" id="ARBA00004651"/>
    </source>
</evidence>
<keyword evidence="2" id="KW-0813">Transport</keyword>
<evidence type="ECO:0000256" key="6">
    <source>
        <dbReference type="ARBA" id="ARBA00023136"/>
    </source>
</evidence>
<evidence type="ECO:0000256" key="3">
    <source>
        <dbReference type="ARBA" id="ARBA00022475"/>
    </source>
</evidence>